<feature type="transmembrane region" description="Helical" evidence="1">
    <location>
        <begin position="58"/>
        <end position="76"/>
    </location>
</feature>
<evidence type="ECO:0000256" key="1">
    <source>
        <dbReference type="SAM" id="Phobius"/>
    </source>
</evidence>
<comment type="caution">
    <text evidence="2">The sequence shown here is derived from an EMBL/GenBank/DDBJ whole genome shotgun (WGS) entry which is preliminary data.</text>
</comment>
<dbReference type="EMBL" id="BONF01000077">
    <property type="protein sequence ID" value="GIF86518.1"/>
    <property type="molecule type" value="Genomic_DNA"/>
</dbReference>
<dbReference type="RefSeq" id="WP_203757596.1">
    <property type="nucleotide sequence ID" value="NZ_BONF01000077.1"/>
</dbReference>
<keyword evidence="1" id="KW-0472">Membrane</keyword>
<organism evidence="2 3">
    <name type="scientific">Catellatospora bangladeshensis</name>
    <dbReference type="NCBI Taxonomy" id="310355"/>
    <lineage>
        <taxon>Bacteria</taxon>
        <taxon>Bacillati</taxon>
        <taxon>Actinomycetota</taxon>
        <taxon>Actinomycetes</taxon>
        <taxon>Micromonosporales</taxon>
        <taxon>Micromonosporaceae</taxon>
        <taxon>Catellatospora</taxon>
    </lineage>
</organism>
<reference evidence="2 3" key="1">
    <citation type="submission" date="2021-01" db="EMBL/GenBank/DDBJ databases">
        <title>Whole genome shotgun sequence of Catellatospora bangladeshensis NBRC 107357.</title>
        <authorList>
            <person name="Komaki H."/>
            <person name="Tamura T."/>
        </authorList>
    </citation>
    <scope>NUCLEOTIDE SEQUENCE [LARGE SCALE GENOMIC DNA]</scope>
    <source>
        <strain evidence="2 3">NBRC 107357</strain>
    </source>
</reference>
<accession>A0A8J3NNV6</accession>
<evidence type="ECO:0000313" key="2">
    <source>
        <dbReference type="EMBL" id="GIF86518.1"/>
    </source>
</evidence>
<keyword evidence="1" id="KW-1133">Transmembrane helix</keyword>
<name>A0A8J3NNV6_9ACTN</name>
<sequence>MPPIDIASLLTVLTDLGGPLMGLPVRAVAAPDPEAAVPGTLLNDLVPLAAPAGERGPAWAAAVFFALLTLALTVWLHRKIKPELLTPANAHLAYTDEPTQPGGTPSA</sequence>
<keyword evidence="3" id="KW-1185">Reference proteome</keyword>
<keyword evidence="1" id="KW-0812">Transmembrane</keyword>
<evidence type="ECO:0000313" key="3">
    <source>
        <dbReference type="Proteomes" id="UP000601223"/>
    </source>
</evidence>
<dbReference type="Proteomes" id="UP000601223">
    <property type="component" value="Unassembled WGS sequence"/>
</dbReference>
<gene>
    <name evidence="2" type="ORF">Cba03nite_78670</name>
</gene>
<dbReference type="AlphaFoldDB" id="A0A8J3NNV6"/>
<protein>
    <submittedName>
        <fullName evidence="2">Uncharacterized protein</fullName>
    </submittedName>
</protein>
<proteinExistence type="predicted"/>